<accession>A0ABN1EGN1</accession>
<protein>
    <recommendedName>
        <fullName evidence="10">UDP-N-acetylglucosamine--N-acetylmuramyl-(pentapeptide) pyrophosphoryl-undecaprenol N-acetylglucosamine transferase</fullName>
        <ecNumber evidence="10">2.4.1.227</ecNumber>
    </recommendedName>
    <alternativeName>
        <fullName evidence="10">Undecaprenyl-PP-MurNAc-pentapeptide-UDPGlcNAc GlcNAc transferase</fullName>
    </alternativeName>
</protein>
<evidence type="ECO:0000313" key="14">
    <source>
        <dbReference type="Proteomes" id="UP001499951"/>
    </source>
</evidence>
<dbReference type="HAMAP" id="MF_00033">
    <property type="entry name" value="MurG"/>
    <property type="match status" value="1"/>
</dbReference>
<gene>
    <name evidence="10 13" type="primary">murG</name>
    <name evidence="13" type="ORF">GCM10008942_13270</name>
</gene>
<evidence type="ECO:0000256" key="9">
    <source>
        <dbReference type="ARBA" id="ARBA00023316"/>
    </source>
</evidence>
<dbReference type="EC" id="2.4.1.227" evidence="10"/>
<comment type="caution">
    <text evidence="13">The sequence shown here is derived from an EMBL/GenBank/DDBJ whole genome shotgun (WGS) entry which is preliminary data.</text>
</comment>
<evidence type="ECO:0000256" key="7">
    <source>
        <dbReference type="ARBA" id="ARBA00023136"/>
    </source>
</evidence>
<comment type="pathway">
    <text evidence="10">Cell wall biogenesis; peptidoglycan biosynthesis.</text>
</comment>
<evidence type="ECO:0000259" key="11">
    <source>
        <dbReference type="Pfam" id="PF03033"/>
    </source>
</evidence>
<evidence type="ECO:0000256" key="6">
    <source>
        <dbReference type="ARBA" id="ARBA00022984"/>
    </source>
</evidence>
<evidence type="ECO:0000256" key="5">
    <source>
        <dbReference type="ARBA" id="ARBA00022960"/>
    </source>
</evidence>
<evidence type="ECO:0000313" key="13">
    <source>
        <dbReference type="EMBL" id="GAA0566188.1"/>
    </source>
</evidence>
<keyword evidence="7 10" id="KW-0472">Membrane</keyword>
<dbReference type="NCBIfam" id="TIGR01133">
    <property type="entry name" value="murG"/>
    <property type="match status" value="1"/>
</dbReference>
<dbReference type="Pfam" id="PF04101">
    <property type="entry name" value="Glyco_tran_28_C"/>
    <property type="match status" value="1"/>
</dbReference>
<dbReference type="PANTHER" id="PTHR21015:SF22">
    <property type="entry name" value="GLYCOSYLTRANSFERASE"/>
    <property type="match status" value="1"/>
</dbReference>
<keyword evidence="1 10" id="KW-1003">Cell membrane</keyword>
<feature type="binding site" evidence="10">
    <location>
        <position position="189"/>
    </location>
    <ligand>
        <name>UDP-N-acetyl-alpha-D-glucosamine</name>
        <dbReference type="ChEBI" id="CHEBI:57705"/>
    </ligand>
</feature>
<dbReference type="InterPro" id="IPR007235">
    <property type="entry name" value="Glyco_trans_28_C"/>
</dbReference>
<dbReference type="InterPro" id="IPR004276">
    <property type="entry name" value="GlycoTrans_28_N"/>
</dbReference>
<evidence type="ECO:0000256" key="4">
    <source>
        <dbReference type="ARBA" id="ARBA00022679"/>
    </source>
</evidence>
<dbReference type="Gene3D" id="3.40.50.2000">
    <property type="entry name" value="Glycogen Phosphorylase B"/>
    <property type="match status" value="2"/>
</dbReference>
<proteinExistence type="inferred from homology"/>
<dbReference type="RefSeq" id="WP_166933293.1">
    <property type="nucleotide sequence ID" value="NZ_BAAADD010000003.1"/>
</dbReference>
<feature type="binding site" evidence="10">
    <location>
        <position position="290"/>
    </location>
    <ligand>
        <name>UDP-N-acetyl-alpha-D-glucosamine</name>
        <dbReference type="ChEBI" id="CHEBI:57705"/>
    </ligand>
</feature>
<keyword evidence="8 10" id="KW-0131">Cell cycle</keyword>
<dbReference type="EMBL" id="BAAADD010000003">
    <property type="protein sequence ID" value="GAA0566188.1"/>
    <property type="molecule type" value="Genomic_DNA"/>
</dbReference>
<keyword evidence="5 10" id="KW-0133">Cell shape</keyword>
<dbReference type="CDD" id="cd03785">
    <property type="entry name" value="GT28_MurG"/>
    <property type="match status" value="1"/>
</dbReference>
<reference evidence="13 14" key="1">
    <citation type="journal article" date="2019" name="Int. J. Syst. Evol. Microbiol.">
        <title>The Global Catalogue of Microorganisms (GCM) 10K type strain sequencing project: providing services to taxonomists for standard genome sequencing and annotation.</title>
        <authorList>
            <consortium name="The Broad Institute Genomics Platform"/>
            <consortium name="The Broad Institute Genome Sequencing Center for Infectious Disease"/>
            <person name="Wu L."/>
            <person name="Ma J."/>
        </authorList>
    </citation>
    <scope>NUCLEOTIDE SEQUENCE [LARGE SCALE GENOMIC DNA]</scope>
    <source>
        <strain evidence="13 14">JCM 15089</strain>
    </source>
</reference>
<evidence type="ECO:0000256" key="3">
    <source>
        <dbReference type="ARBA" id="ARBA00022676"/>
    </source>
</evidence>
<keyword evidence="4 10" id="KW-0808">Transferase</keyword>
<dbReference type="InterPro" id="IPR006009">
    <property type="entry name" value="GlcNAc_MurG"/>
</dbReference>
<comment type="subcellular location">
    <subcellularLocation>
        <location evidence="10">Cell membrane</location>
        <topology evidence="10">Peripheral membrane protein</topology>
        <orientation evidence="10">Cytoplasmic side</orientation>
    </subcellularLocation>
</comment>
<comment type="caution">
    <text evidence="10">Lacks conserved residue(s) required for the propagation of feature annotation.</text>
</comment>
<organism evidence="13 14">
    <name type="scientific">Rhizomicrobium electricum</name>
    <dbReference type="NCBI Taxonomy" id="480070"/>
    <lineage>
        <taxon>Bacteria</taxon>
        <taxon>Pseudomonadati</taxon>
        <taxon>Pseudomonadota</taxon>
        <taxon>Alphaproteobacteria</taxon>
        <taxon>Micropepsales</taxon>
        <taxon>Micropepsaceae</taxon>
        <taxon>Rhizomicrobium</taxon>
    </lineage>
</organism>
<evidence type="ECO:0000256" key="2">
    <source>
        <dbReference type="ARBA" id="ARBA00022618"/>
    </source>
</evidence>
<evidence type="ECO:0000256" key="1">
    <source>
        <dbReference type="ARBA" id="ARBA00022475"/>
    </source>
</evidence>
<dbReference type="Pfam" id="PF03033">
    <property type="entry name" value="Glyco_transf_28"/>
    <property type="match status" value="1"/>
</dbReference>
<feature type="domain" description="Glycosyl transferase family 28 C-terminal" evidence="12">
    <location>
        <begin position="183"/>
        <end position="345"/>
    </location>
</feature>
<keyword evidence="14" id="KW-1185">Reference proteome</keyword>
<keyword evidence="2 10" id="KW-0132">Cell division</keyword>
<keyword evidence="3 10" id="KW-0328">Glycosyltransferase</keyword>
<sequence length="360" mass="38010">MTVVLAAGGTGGHLFPAEALAGELMARGHKVVVMTDKRGTGYGDVFPGAEIAIVPSAAFSDRSIIGLMTAPFEILAGIAVSFAKLKKLKPSAVVGFGGYPSVPVMLAACLGGLPTAILSPDALLGRANRLLMNYVKAIAANFKLVRFLPRNPAKIVYTGNPMRPDVIALHAAPYEVPAGSIRLLVFGGSQGARVFSERVPDGIDRLPEPLKARLEIVQQCRPEDLDGVRRVYARMHVKAELAPFFKDMPQRIADAHLVIARAGAGTVSELACIGRPAILVPLPHALDDNQTPNAQALADVGGGWRLPQKDFTPEKLAAMLTEAFADPQSLAKRAAAALTLAKPDATRALADLVEKLEGAR</sequence>
<evidence type="ECO:0000256" key="10">
    <source>
        <dbReference type="HAMAP-Rule" id="MF_00033"/>
    </source>
</evidence>
<feature type="domain" description="Glycosyltransferase family 28 N-terminal" evidence="11">
    <location>
        <begin position="3"/>
        <end position="139"/>
    </location>
</feature>
<evidence type="ECO:0000256" key="8">
    <source>
        <dbReference type="ARBA" id="ARBA00023306"/>
    </source>
</evidence>
<feature type="binding site" evidence="10">
    <location>
        <begin position="10"/>
        <end position="12"/>
    </location>
    <ligand>
        <name>UDP-N-acetyl-alpha-D-glucosamine</name>
        <dbReference type="ChEBI" id="CHEBI:57705"/>
    </ligand>
</feature>
<comment type="catalytic activity">
    <reaction evidence="10">
        <text>di-trans,octa-cis-undecaprenyl diphospho-N-acetyl-alpha-D-muramoyl-L-alanyl-D-glutamyl-meso-2,6-diaminopimeloyl-D-alanyl-D-alanine + UDP-N-acetyl-alpha-D-glucosamine = di-trans,octa-cis-undecaprenyl diphospho-[N-acetyl-alpha-D-glucosaminyl-(1-&gt;4)]-N-acetyl-alpha-D-muramoyl-L-alanyl-D-glutamyl-meso-2,6-diaminopimeloyl-D-alanyl-D-alanine + UDP + H(+)</text>
        <dbReference type="Rhea" id="RHEA:31227"/>
        <dbReference type="ChEBI" id="CHEBI:15378"/>
        <dbReference type="ChEBI" id="CHEBI:57705"/>
        <dbReference type="ChEBI" id="CHEBI:58223"/>
        <dbReference type="ChEBI" id="CHEBI:61387"/>
        <dbReference type="ChEBI" id="CHEBI:61388"/>
        <dbReference type="EC" id="2.4.1.227"/>
    </reaction>
</comment>
<keyword evidence="9 10" id="KW-0961">Cell wall biogenesis/degradation</keyword>
<dbReference type="PANTHER" id="PTHR21015">
    <property type="entry name" value="UDP-N-ACETYLGLUCOSAMINE--N-ACETYLMURAMYL-(PENTAPEPTIDE) PYROPHOSPHORYL-UNDECAPRENOL N-ACETYLGLUCOSAMINE TRANSFERASE 1"/>
    <property type="match status" value="1"/>
</dbReference>
<keyword evidence="6 10" id="KW-0573">Peptidoglycan synthesis</keyword>
<feature type="binding site" evidence="10">
    <location>
        <position position="163"/>
    </location>
    <ligand>
        <name>UDP-N-acetyl-alpha-D-glucosamine</name>
        <dbReference type="ChEBI" id="CHEBI:57705"/>
    </ligand>
</feature>
<dbReference type="Proteomes" id="UP001499951">
    <property type="component" value="Unassembled WGS sequence"/>
</dbReference>
<evidence type="ECO:0000259" key="12">
    <source>
        <dbReference type="Pfam" id="PF04101"/>
    </source>
</evidence>
<comment type="similarity">
    <text evidence="10">Belongs to the glycosyltransferase 28 family. MurG subfamily.</text>
</comment>
<comment type="function">
    <text evidence="10">Cell wall formation. Catalyzes the transfer of a GlcNAc subunit on undecaprenyl-pyrophosphoryl-MurNAc-pentapeptide (lipid intermediate I) to form undecaprenyl-pyrophosphoryl-MurNAc-(pentapeptide)GlcNAc (lipid intermediate II).</text>
</comment>
<dbReference type="SUPFAM" id="SSF53756">
    <property type="entry name" value="UDP-Glycosyltransferase/glycogen phosphorylase"/>
    <property type="match status" value="1"/>
</dbReference>
<name>A0ABN1EGN1_9PROT</name>